<dbReference type="Proteomes" id="UP000019184">
    <property type="component" value="Unassembled WGS sequence"/>
</dbReference>
<evidence type="ECO:0008006" key="3">
    <source>
        <dbReference type="Google" id="ProtNLM"/>
    </source>
</evidence>
<evidence type="ECO:0000313" key="2">
    <source>
        <dbReference type="Proteomes" id="UP000019184"/>
    </source>
</evidence>
<protein>
    <recommendedName>
        <fullName evidence="3">Type VI secretion system tube protein Hcp</fullName>
    </recommendedName>
</protein>
<sequence>MAFDTFLKLEGPNVAGESTDSTHAGEFEIYSFSFGASNPVTIGSGSTGSSGGKVSVSSFNIMKKTDKASPILFSMCAKGEHFDKATVTLRKAGGAGGQQEYLIYTFEKVFVESIQWSGSTGGDDTPTESMSLAFGTFSISYSPQKAEDGSLDAAVVAGWDLTTNTEKA</sequence>
<dbReference type="InterPro" id="IPR008514">
    <property type="entry name" value="T6SS_Hcp"/>
</dbReference>
<organism evidence="1 2">
    <name type="scientific">Candidatus Contendobacter odensis Run_B_J11</name>
    <dbReference type="NCBI Taxonomy" id="1400861"/>
    <lineage>
        <taxon>Bacteria</taxon>
        <taxon>Pseudomonadati</taxon>
        <taxon>Pseudomonadota</taxon>
        <taxon>Gammaproteobacteria</taxon>
        <taxon>Candidatus Competibacteraceae</taxon>
        <taxon>Candidatus Contendibacter</taxon>
    </lineage>
</organism>
<dbReference type="Gene3D" id="2.30.110.20">
    <property type="entry name" value="Hcp1-like"/>
    <property type="match status" value="1"/>
</dbReference>
<keyword evidence="2" id="KW-1185">Reference proteome</keyword>
<dbReference type="Pfam" id="PF05638">
    <property type="entry name" value="T6SS_HCP"/>
    <property type="match status" value="1"/>
</dbReference>
<dbReference type="AlphaFoldDB" id="A0A7U7G986"/>
<comment type="caution">
    <text evidence="1">The sequence shown here is derived from an EMBL/GenBank/DDBJ whole genome shotgun (WGS) entry which is preliminary data.</text>
</comment>
<dbReference type="InterPro" id="IPR053165">
    <property type="entry name" value="HSI-I_assembly_Hcp1"/>
</dbReference>
<evidence type="ECO:0000313" key="1">
    <source>
        <dbReference type="EMBL" id="CDH43532.1"/>
    </source>
</evidence>
<reference evidence="1 2" key="1">
    <citation type="journal article" date="2014" name="ISME J.">
        <title>Candidatus Competibacter-lineage genomes retrieved from metagenomes reveal functional metabolic diversity.</title>
        <authorList>
            <person name="McIlroy S.J."/>
            <person name="Albertsen M."/>
            <person name="Andresen E.K."/>
            <person name="Saunders A.M."/>
            <person name="Kristiansen R."/>
            <person name="Stokholm-Bjerregaard M."/>
            <person name="Nielsen K.L."/>
            <person name="Nielsen P.H."/>
        </authorList>
    </citation>
    <scope>NUCLEOTIDE SEQUENCE [LARGE SCALE GENOMIC DNA]</scope>
    <source>
        <strain evidence="1 2">Run_B_J11</strain>
    </source>
</reference>
<name>A0A7U7G986_9GAMM</name>
<dbReference type="PANTHER" id="PTHR36152">
    <property type="entry name" value="CYTOPLASMIC PROTEIN-RELATED"/>
    <property type="match status" value="1"/>
</dbReference>
<dbReference type="SUPFAM" id="SSF141452">
    <property type="entry name" value="Hcp1-like"/>
    <property type="match status" value="1"/>
</dbReference>
<proteinExistence type="predicted"/>
<dbReference type="NCBIfam" id="TIGR03344">
    <property type="entry name" value="VI_effect_Hcp1"/>
    <property type="match status" value="1"/>
</dbReference>
<dbReference type="InterPro" id="IPR036624">
    <property type="entry name" value="Hcp1-lik_sf"/>
</dbReference>
<accession>A0A7U7G986</accession>
<gene>
    <name evidence="1" type="ORF">BN874_1230042</name>
</gene>
<dbReference type="PANTHER" id="PTHR36152:SF5">
    <property type="entry name" value="PROTEIN HCP1"/>
    <property type="match status" value="1"/>
</dbReference>
<dbReference type="RefSeq" id="WP_034430593.1">
    <property type="nucleotide sequence ID" value="NZ_CBTK010000028.1"/>
</dbReference>
<dbReference type="EMBL" id="CBTK010000028">
    <property type="protein sequence ID" value="CDH43532.1"/>
    <property type="molecule type" value="Genomic_DNA"/>
</dbReference>
<dbReference type="OrthoDB" id="5066999at2"/>